<dbReference type="SUPFAM" id="SSF46626">
    <property type="entry name" value="Cytochrome c"/>
    <property type="match status" value="2"/>
</dbReference>
<dbReference type="OrthoDB" id="9805202at2"/>
<keyword evidence="6" id="KW-0560">Oxidoreductase</keyword>
<keyword evidence="2 8" id="KW-0349">Heme</keyword>
<feature type="binding site" description="axial binding residue" evidence="9">
    <location>
        <position position="74"/>
    </location>
    <ligand>
        <name>heme c</name>
        <dbReference type="ChEBI" id="CHEBI:61717"/>
        <label>1</label>
    </ligand>
    <ligandPart>
        <name>Fe</name>
        <dbReference type="ChEBI" id="CHEBI:18248"/>
    </ligandPart>
</feature>
<evidence type="ECO:0000256" key="8">
    <source>
        <dbReference type="PIRSR" id="PIRSR000294-1"/>
    </source>
</evidence>
<feature type="domain" description="Cytochrome c" evidence="11">
    <location>
        <begin position="229"/>
        <end position="347"/>
    </location>
</feature>
<evidence type="ECO:0000259" key="11">
    <source>
        <dbReference type="PROSITE" id="PS51007"/>
    </source>
</evidence>
<dbReference type="InterPro" id="IPR051395">
    <property type="entry name" value="Cytochrome_c_Peroxidase/MauG"/>
</dbReference>
<dbReference type="InterPro" id="IPR036909">
    <property type="entry name" value="Cyt_c-like_dom_sf"/>
</dbReference>
<keyword evidence="3 9" id="KW-0479">Metal-binding</keyword>
<keyword evidence="12" id="KW-0575">Peroxidase</keyword>
<feature type="binding site" description="axial binding residue" evidence="9">
    <location>
        <position position="247"/>
    </location>
    <ligand>
        <name>heme c</name>
        <dbReference type="ChEBI" id="CHEBI:61717"/>
        <label>2</label>
    </ligand>
    <ligandPart>
        <name>Fe</name>
        <dbReference type="ChEBI" id="CHEBI:18248"/>
    </ligandPart>
</feature>
<gene>
    <name evidence="12" type="ORF">SAMN03084138_02971</name>
</gene>
<dbReference type="Gene3D" id="1.10.760.10">
    <property type="entry name" value="Cytochrome c-like domain"/>
    <property type="match status" value="2"/>
</dbReference>
<evidence type="ECO:0000256" key="1">
    <source>
        <dbReference type="ARBA" id="ARBA00004418"/>
    </source>
</evidence>
<dbReference type="RefSeq" id="WP_074927503.1">
    <property type="nucleotide sequence ID" value="NZ_FOWR01000022.1"/>
</dbReference>
<dbReference type="AlphaFoldDB" id="A0A1I5SQH7"/>
<evidence type="ECO:0000256" key="3">
    <source>
        <dbReference type="ARBA" id="ARBA00022723"/>
    </source>
</evidence>
<proteinExistence type="predicted"/>
<dbReference type="GO" id="GO:0009055">
    <property type="term" value="F:electron transfer activity"/>
    <property type="evidence" value="ECO:0007669"/>
    <property type="project" value="InterPro"/>
</dbReference>
<feature type="chain" id="PRO_5010267913" evidence="10">
    <location>
        <begin position="20"/>
        <end position="369"/>
    </location>
</feature>
<dbReference type="PIRSF" id="PIRSF000294">
    <property type="entry name" value="Cytochrome-c_peroxidase"/>
    <property type="match status" value="1"/>
</dbReference>
<feature type="signal peptide" evidence="10">
    <location>
        <begin position="1"/>
        <end position="19"/>
    </location>
</feature>
<evidence type="ECO:0000256" key="4">
    <source>
        <dbReference type="ARBA" id="ARBA00022729"/>
    </source>
</evidence>
<dbReference type="Pfam" id="PF03150">
    <property type="entry name" value="CCP_MauG"/>
    <property type="match status" value="1"/>
</dbReference>
<feature type="binding site" description="covalent" evidence="8">
    <location>
        <position position="73"/>
    </location>
    <ligand>
        <name>heme c</name>
        <dbReference type="ChEBI" id="CHEBI:61717"/>
        <label>1</label>
    </ligand>
</feature>
<dbReference type="InterPro" id="IPR009056">
    <property type="entry name" value="Cyt_c-like_dom"/>
</dbReference>
<dbReference type="InterPro" id="IPR004852">
    <property type="entry name" value="Di-haem_cyt_c_peroxidsae"/>
</dbReference>
<evidence type="ECO:0000256" key="2">
    <source>
        <dbReference type="ARBA" id="ARBA00022617"/>
    </source>
</evidence>
<evidence type="ECO:0000256" key="7">
    <source>
        <dbReference type="ARBA" id="ARBA00023004"/>
    </source>
</evidence>
<organism evidence="12 13">
    <name type="scientific">Enterovibrio norvegicus DSM 15893</name>
    <dbReference type="NCBI Taxonomy" id="1121869"/>
    <lineage>
        <taxon>Bacteria</taxon>
        <taxon>Pseudomonadati</taxon>
        <taxon>Pseudomonadota</taxon>
        <taxon>Gammaproteobacteria</taxon>
        <taxon>Vibrionales</taxon>
        <taxon>Vibrionaceae</taxon>
        <taxon>Enterovibrio</taxon>
    </lineage>
</organism>
<name>A0A1I5SQH7_9GAMM</name>
<dbReference type="EMBL" id="FOWR01000022">
    <property type="protein sequence ID" value="SFP73054.1"/>
    <property type="molecule type" value="Genomic_DNA"/>
</dbReference>
<feature type="binding site" description="covalent" evidence="8">
    <location>
        <position position="70"/>
    </location>
    <ligand>
        <name>heme c</name>
        <dbReference type="ChEBI" id="CHEBI:61717"/>
        <label>1</label>
    </ligand>
</feature>
<evidence type="ECO:0000256" key="6">
    <source>
        <dbReference type="ARBA" id="ARBA00023002"/>
    </source>
</evidence>
<dbReference type="GO" id="GO:0042597">
    <property type="term" value="C:periplasmic space"/>
    <property type="evidence" value="ECO:0007669"/>
    <property type="project" value="UniProtKB-SubCell"/>
</dbReference>
<dbReference type="PROSITE" id="PS51257">
    <property type="entry name" value="PROKAR_LIPOPROTEIN"/>
    <property type="match status" value="1"/>
</dbReference>
<dbReference type="PANTHER" id="PTHR30600">
    <property type="entry name" value="CYTOCHROME C PEROXIDASE-RELATED"/>
    <property type="match status" value="1"/>
</dbReference>
<comment type="cofactor">
    <cofactor evidence="8">
        <name>heme</name>
        <dbReference type="ChEBI" id="CHEBI:30413"/>
    </cofactor>
    <text evidence="8">Binds 2 heme groups.</text>
</comment>
<comment type="PTM">
    <text evidence="8">Binds 2 heme groups per subunit.</text>
</comment>
<evidence type="ECO:0000313" key="12">
    <source>
        <dbReference type="EMBL" id="SFP73054.1"/>
    </source>
</evidence>
<sequence length="369" mass="39398">MKKLSAVMLPLILAACGGASPSDDPTSEQVGSLPLTIIEPANNPSSAEKVALGKQLFWDPILSGNQDVACATCHHPDNGYAEHIDVSMGVGGVGLSEARISGALVKRNSPTIVNTAYNGIDENSNYDPSATVMFWDNRATSLEDQALDPIRSKEEMRGDQFTEAEILDEVVSRLNANGDYMTLFTDAFGDSTINDERIAQALAAFERSLISANSPFDRYARGDESALTQQQVRGLNAFIDAGCNACHSGPMFSDYALHQLAVETNPKLTNAGIDDNGVDGKFRTPSLRNVALTAPYMHNGTERTLRDAIAFYNGVGNPSNDPDLAALDFDNNGDTIDAIEAFLMSLTDEGFDKTIPDAVPSGLNPGGDI</sequence>
<evidence type="ECO:0000313" key="13">
    <source>
        <dbReference type="Proteomes" id="UP000182692"/>
    </source>
</evidence>
<reference evidence="12 13" key="1">
    <citation type="submission" date="2016-10" db="EMBL/GenBank/DDBJ databases">
        <authorList>
            <person name="de Groot N.N."/>
        </authorList>
    </citation>
    <scope>NUCLEOTIDE SEQUENCE [LARGE SCALE GENOMIC DNA]</scope>
    <source>
        <strain evidence="12 13">DSM 15893</strain>
    </source>
</reference>
<comment type="subcellular location">
    <subcellularLocation>
        <location evidence="1">Periplasm</location>
    </subcellularLocation>
</comment>
<dbReference type="GO" id="GO:0020037">
    <property type="term" value="F:heme binding"/>
    <property type="evidence" value="ECO:0007669"/>
    <property type="project" value="InterPro"/>
</dbReference>
<keyword evidence="5" id="KW-0574">Periplasm</keyword>
<evidence type="ECO:0000256" key="9">
    <source>
        <dbReference type="PIRSR" id="PIRSR000294-2"/>
    </source>
</evidence>
<keyword evidence="4 10" id="KW-0732">Signal</keyword>
<accession>A0A1I5SQH7</accession>
<keyword evidence="7 9" id="KW-0408">Iron</keyword>
<dbReference type="PROSITE" id="PS51007">
    <property type="entry name" value="CYTC"/>
    <property type="match status" value="1"/>
</dbReference>
<dbReference type="STRING" id="1121869.SAMN03084138_02971"/>
<evidence type="ECO:0000256" key="10">
    <source>
        <dbReference type="SAM" id="SignalP"/>
    </source>
</evidence>
<dbReference type="GO" id="GO:0046872">
    <property type="term" value="F:metal ion binding"/>
    <property type="evidence" value="ECO:0007669"/>
    <property type="project" value="UniProtKB-KW"/>
</dbReference>
<evidence type="ECO:0000256" key="5">
    <source>
        <dbReference type="ARBA" id="ARBA00022764"/>
    </source>
</evidence>
<feature type="binding site" description="covalent" evidence="8">
    <location>
        <position position="243"/>
    </location>
    <ligand>
        <name>heme c</name>
        <dbReference type="ChEBI" id="CHEBI:61717"/>
        <label>2</label>
    </ligand>
</feature>
<dbReference type="InterPro" id="IPR026259">
    <property type="entry name" value="MauG/Cytc_peroxidase"/>
</dbReference>
<feature type="binding site" description="covalent" evidence="8">
    <location>
        <position position="246"/>
    </location>
    <ligand>
        <name>heme c</name>
        <dbReference type="ChEBI" id="CHEBI:61717"/>
        <label>2</label>
    </ligand>
</feature>
<protein>
    <submittedName>
        <fullName evidence="12">Cytochrome c peroxidase</fullName>
    </submittedName>
</protein>
<dbReference type="GO" id="GO:0004130">
    <property type="term" value="F:cytochrome-c peroxidase activity"/>
    <property type="evidence" value="ECO:0007669"/>
    <property type="project" value="TreeGrafter"/>
</dbReference>
<dbReference type="GeneID" id="35870512"/>
<dbReference type="Proteomes" id="UP000182692">
    <property type="component" value="Unassembled WGS sequence"/>
</dbReference>